<evidence type="ECO:0000256" key="5">
    <source>
        <dbReference type="SAM" id="Phobius"/>
    </source>
</evidence>
<dbReference type="FunFam" id="1.20.1250.20:FF:000249">
    <property type="entry name" value="facilitated trehalose transporter Tret1"/>
    <property type="match status" value="1"/>
</dbReference>
<accession>A0AAN7VFY3</accession>
<dbReference type="SUPFAM" id="SSF103473">
    <property type="entry name" value="MFS general substrate transporter"/>
    <property type="match status" value="1"/>
</dbReference>
<proteinExistence type="predicted"/>
<dbReference type="EMBL" id="JAVRBK010000004">
    <property type="protein sequence ID" value="KAK5644846.1"/>
    <property type="molecule type" value="Genomic_DNA"/>
</dbReference>
<keyword evidence="3 5" id="KW-1133">Transmembrane helix</keyword>
<feature type="transmembrane region" description="Helical" evidence="5">
    <location>
        <begin position="310"/>
        <end position="332"/>
    </location>
</feature>
<evidence type="ECO:0000313" key="7">
    <source>
        <dbReference type="EMBL" id="KAK5644846.1"/>
    </source>
</evidence>
<dbReference type="Gene3D" id="1.20.1250.20">
    <property type="entry name" value="MFS general substrate transporter like domains"/>
    <property type="match status" value="1"/>
</dbReference>
<dbReference type="PROSITE" id="PS00217">
    <property type="entry name" value="SUGAR_TRANSPORT_2"/>
    <property type="match status" value="1"/>
</dbReference>
<feature type="transmembrane region" description="Helical" evidence="5">
    <location>
        <begin position="188"/>
        <end position="207"/>
    </location>
</feature>
<evidence type="ECO:0000256" key="3">
    <source>
        <dbReference type="ARBA" id="ARBA00022989"/>
    </source>
</evidence>
<protein>
    <recommendedName>
        <fullName evidence="6">Major facilitator superfamily (MFS) profile domain-containing protein</fullName>
    </recommendedName>
</protein>
<feature type="transmembrane region" description="Helical" evidence="5">
    <location>
        <begin position="430"/>
        <end position="452"/>
    </location>
</feature>
<organism evidence="7 8">
    <name type="scientific">Pyrocoelia pectoralis</name>
    <dbReference type="NCBI Taxonomy" id="417401"/>
    <lineage>
        <taxon>Eukaryota</taxon>
        <taxon>Metazoa</taxon>
        <taxon>Ecdysozoa</taxon>
        <taxon>Arthropoda</taxon>
        <taxon>Hexapoda</taxon>
        <taxon>Insecta</taxon>
        <taxon>Pterygota</taxon>
        <taxon>Neoptera</taxon>
        <taxon>Endopterygota</taxon>
        <taxon>Coleoptera</taxon>
        <taxon>Polyphaga</taxon>
        <taxon>Elateriformia</taxon>
        <taxon>Elateroidea</taxon>
        <taxon>Lampyridae</taxon>
        <taxon>Lampyrinae</taxon>
        <taxon>Pyrocoelia</taxon>
    </lineage>
</organism>
<feature type="transmembrane region" description="Helical" evidence="5">
    <location>
        <begin position="104"/>
        <end position="124"/>
    </location>
</feature>
<feature type="transmembrane region" description="Helical" evidence="5">
    <location>
        <begin position="339"/>
        <end position="359"/>
    </location>
</feature>
<dbReference type="InterPro" id="IPR005829">
    <property type="entry name" value="Sugar_transporter_CS"/>
</dbReference>
<dbReference type="InterPro" id="IPR005828">
    <property type="entry name" value="MFS_sugar_transport-like"/>
</dbReference>
<dbReference type="PROSITE" id="PS50850">
    <property type="entry name" value="MFS"/>
    <property type="match status" value="1"/>
</dbReference>
<evidence type="ECO:0000313" key="8">
    <source>
        <dbReference type="Proteomes" id="UP001329430"/>
    </source>
</evidence>
<dbReference type="GO" id="GO:0016020">
    <property type="term" value="C:membrane"/>
    <property type="evidence" value="ECO:0007669"/>
    <property type="project" value="UniProtKB-SubCell"/>
</dbReference>
<feature type="transmembrane region" description="Helical" evidence="5">
    <location>
        <begin position="163"/>
        <end position="182"/>
    </location>
</feature>
<feature type="domain" description="Major facilitator superfamily (MFS) profile" evidence="6">
    <location>
        <begin position="36"/>
        <end position="456"/>
    </location>
</feature>
<dbReference type="GO" id="GO:0022857">
    <property type="term" value="F:transmembrane transporter activity"/>
    <property type="evidence" value="ECO:0007669"/>
    <property type="project" value="InterPro"/>
</dbReference>
<dbReference type="PROSITE" id="PS00216">
    <property type="entry name" value="SUGAR_TRANSPORT_1"/>
    <property type="match status" value="1"/>
</dbReference>
<feature type="transmembrane region" description="Helical" evidence="5">
    <location>
        <begin position="30"/>
        <end position="56"/>
    </location>
</feature>
<feature type="transmembrane region" description="Helical" evidence="5">
    <location>
        <begin position="130"/>
        <end position="151"/>
    </location>
</feature>
<feature type="transmembrane region" description="Helical" evidence="5">
    <location>
        <begin position="270"/>
        <end position="290"/>
    </location>
</feature>
<evidence type="ECO:0000256" key="4">
    <source>
        <dbReference type="ARBA" id="ARBA00023136"/>
    </source>
</evidence>
<evidence type="ECO:0000256" key="1">
    <source>
        <dbReference type="ARBA" id="ARBA00004141"/>
    </source>
</evidence>
<name>A0AAN7VFY3_9COLE</name>
<keyword evidence="4 5" id="KW-0472">Membrane</keyword>
<dbReference type="InterPro" id="IPR036259">
    <property type="entry name" value="MFS_trans_sf"/>
</dbReference>
<dbReference type="PANTHER" id="PTHR48021:SF7">
    <property type="entry name" value="RH09188P"/>
    <property type="match status" value="1"/>
</dbReference>
<evidence type="ECO:0000256" key="2">
    <source>
        <dbReference type="ARBA" id="ARBA00022692"/>
    </source>
</evidence>
<feature type="transmembrane region" description="Helical" evidence="5">
    <location>
        <begin position="365"/>
        <end position="385"/>
    </location>
</feature>
<reference evidence="7 8" key="1">
    <citation type="journal article" date="2024" name="Insects">
        <title>An Improved Chromosome-Level Genome Assembly of the Firefly Pyrocoelia pectoralis.</title>
        <authorList>
            <person name="Fu X."/>
            <person name="Meyer-Rochow V.B."/>
            <person name="Ballantyne L."/>
            <person name="Zhu X."/>
        </authorList>
    </citation>
    <scope>NUCLEOTIDE SEQUENCE [LARGE SCALE GENOMIC DNA]</scope>
    <source>
        <strain evidence="7">XCY_ONT2</strain>
    </source>
</reference>
<gene>
    <name evidence="7" type="ORF">RI129_006146</name>
</gene>
<sequence>MSTHFSDDVDCGTVDDDRQKASSLICDREFFVNAILTACVVVGAASSGMAMGYPAILLPQLKSNNSTLYTDDEMGSWIASIISASMPIGSVISGILVDKIGRKLTLHAQPSLVILGCLLIAFAHNHAMILVGRLICGMASGWGMVACQVYVGEVSTPKARGILSSTPFVSYALGILLVYALGSLEWRVVAGLSTITSIISVLMYFLCRESHVWLIRQGKIREATIACIWFRGNKIKEAHKEIEEIITRYKNEKIVINNWKCVFEPYSLKPLVITTIFNLLQTLSGVYVVVFYASDLIGEMGIGNLEISEMFAAILTAVVRLAFSIVACLLLHRINRRSLALLSGLSTAVTALTLGICLHFQINSYFMPICLLVYVAANTIGLLILPGVMIGELFPARVRGITGGLSYTLLNIFMFGVAKLYPWIKGTLKIYGLFCLFGVSALLLCVLVYFTLPETRNKTLGDVEDYFKADGIFWSTKKEKKVLEAIDSSRKVADTSI</sequence>
<keyword evidence="2 5" id="KW-0812">Transmembrane</keyword>
<dbReference type="Proteomes" id="UP001329430">
    <property type="component" value="Chromosome 4"/>
</dbReference>
<comment type="subcellular location">
    <subcellularLocation>
        <location evidence="1">Membrane</location>
        <topology evidence="1">Multi-pass membrane protein</topology>
    </subcellularLocation>
</comment>
<evidence type="ECO:0000259" key="6">
    <source>
        <dbReference type="PROSITE" id="PS50850"/>
    </source>
</evidence>
<comment type="caution">
    <text evidence="7">The sequence shown here is derived from an EMBL/GenBank/DDBJ whole genome shotgun (WGS) entry which is preliminary data.</text>
</comment>
<dbReference type="PANTHER" id="PTHR48021">
    <property type="match status" value="1"/>
</dbReference>
<feature type="transmembrane region" description="Helical" evidence="5">
    <location>
        <begin position="76"/>
        <end position="97"/>
    </location>
</feature>
<dbReference type="AlphaFoldDB" id="A0AAN7VFY3"/>
<dbReference type="InterPro" id="IPR050549">
    <property type="entry name" value="MFS_Trehalose_Transporter"/>
</dbReference>
<keyword evidence="8" id="KW-1185">Reference proteome</keyword>
<dbReference type="Pfam" id="PF00083">
    <property type="entry name" value="Sugar_tr"/>
    <property type="match status" value="1"/>
</dbReference>
<dbReference type="InterPro" id="IPR020846">
    <property type="entry name" value="MFS_dom"/>
</dbReference>